<proteinExistence type="predicted"/>
<evidence type="ECO:0000259" key="7">
    <source>
        <dbReference type="PROSITE" id="PS51078"/>
    </source>
</evidence>
<feature type="domain" description="HTH iclR-type" evidence="6">
    <location>
        <begin position="16"/>
        <end position="78"/>
    </location>
</feature>
<sequence>MNDAESRSTRPSVQGAAALTKGLTLLQCIPELGQEASARNIQQRLGLPRPTVYRLLNTLEQEGFIEKNPLGGEYVLGREILRLAQQTMAKSSLQERVRNTLKAIGKATGETVHLGVPFGCHMTFVDKVESPEAVRMASYIGMPVPMHSTSVGKAYLAALDDSAREQYLSQLKLEAVTPQTYTSLEALREELKRTQERGYAIDDEENEHGIICFGLAVHAADGTVAGAISVSVPRYRLPDEGEAQIVGSIQELCREAGLTM</sequence>
<reference evidence="8 9" key="1">
    <citation type="journal article" date="2013" name="Genome Announc.">
        <title>Draft genome sequence of the moderately halophilic gammaproteobacterium Halomonas anticariensis FP35.</title>
        <authorList>
            <person name="Tahrioui A."/>
            <person name="Quesada E."/>
            <person name="Llamas I."/>
        </authorList>
    </citation>
    <scope>NUCLEOTIDE SEQUENCE [LARGE SCALE GENOMIC DNA]</scope>
    <source>
        <strain evidence="9">DSM 16096 / CECT 5854 / LMG 22089 / FP35</strain>
    </source>
</reference>
<dbReference type="eggNOG" id="COG1414">
    <property type="taxonomic scope" value="Bacteria"/>
</dbReference>
<evidence type="ECO:0000256" key="2">
    <source>
        <dbReference type="ARBA" id="ARBA00023125"/>
    </source>
</evidence>
<dbReference type="InterPro" id="IPR029016">
    <property type="entry name" value="GAF-like_dom_sf"/>
</dbReference>
<dbReference type="PROSITE" id="PS51077">
    <property type="entry name" value="HTH_ICLR"/>
    <property type="match status" value="1"/>
</dbReference>
<gene>
    <name evidence="8" type="ORF">L861_06590</name>
</gene>
<comment type="caution">
    <text evidence="8">The sequence shown here is derived from an EMBL/GenBank/DDBJ whole genome shotgun (WGS) entry which is preliminary data.</text>
</comment>
<dbReference type="SUPFAM" id="SSF55781">
    <property type="entry name" value="GAF domain-like"/>
    <property type="match status" value="1"/>
</dbReference>
<dbReference type="InterPro" id="IPR014757">
    <property type="entry name" value="Tscrpt_reg_IclR_C"/>
</dbReference>
<dbReference type="STRING" id="1121939.L861_06590"/>
<evidence type="ECO:0000256" key="1">
    <source>
        <dbReference type="ARBA" id="ARBA00023015"/>
    </source>
</evidence>
<dbReference type="Pfam" id="PF01614">
    <property type="entry name" value="IclR_C"/>
    <property type="match status" value="1"/>
</dbReference>
<dbReference type="InterPro" id="IPR050707">
    <property type="entry name" value="HTH_MetabolicPath_Reg"/>
</dbReference>
<protein>
    <recommendedName>
        <fullName evidence="4">HTH-type transcriptional repressor AllR</fullName>
    </recommendedName>
    <alternativeName>
        <fullName evidence="5">Negative regulator of allantoin and glyoxylate utilization operons</fullName>
    </alternativeName>
</protein>
<dbReference type="FunFam" id="1.10.10.10:FF:000056">
    <property type="entry name" value="IclR family transcriptional regulator"/>
    <property type="match status" value="1"/>
</dbReference>
<dbReference type="GO" id="GO:0045892">
    <property type="term" value="P:negative regulation of DNA-templated transcription"/>
    <property type="evidence" value="ECO:0007669"/>
    <property type="project" value="TreeGrafter"/>
</dbReference>
<name>S2KEI7_LITA3</name>
<evidence type="ECO:0000313" key="9">
    <source>
        <dbReference type="Proteomes" id="UP000014463"/>
    </source>
</evidence>
<dbReference type="PATRIC" id="fig|1121939.11.peg.4080"/>
<evidence type="ECO:0000256" key="4">
    <source>
        <dbReference type="ARBA" id="ARBA00040379"/>
    </source>
</evidence>
<dbReference type="GO" id="GO:0003700">
    <property type="term" value="F:DNA-binding transcription factor activity"/>
    <property type="evidence" value="ECO:0007669"/>
    <property type="project" value="TreeGrafter"/>
</dbReference>
<evidence type="ECO:0000313" key="8">
    <source>
        <dbReference type="EMBL" id="EPC00602.1"/>
    </source>
</evidence>
<dbReference type="PROSITE" id="PS51078">
    <property type="entry name" value="ICLR_ED"/>
    <property type="match status" value="1"/>
</dbReference>
<dbReference type="SUPFAM" id="SSF46785">
    <property type="entry name" value="Winged helix' DNA-binding domain"/>
    <property type="match status" value="1"/>
</dbReference>
<dbReference type="AlphaFoldDB" id="S2KEI7"/>
<keyword evidence="9" id="KW-1185">Reference proteome</keyword>
<dbReference type="PANTHER" id="PTHR30136">
    <property type="entry name" value="HELIX-TURN-HELIX TRANSCRIPTIONAL REGULATOR, ICLR FAMILY"/>
    <property type="match status" value="1"/>
</dbReference>
<dbReference type="InterPro" id="IPR036390">
    <property type="entry name" value="WH_DNA-bd_sf"/>
</dbReference>
<dbReference type="SMART" id="SM00346">
    <property type="entry name" value="HTH_ICLR"/>
    <property type="match status" value="1"/>
</dbReference>
<dbReference type="Pfam" id="PF09339">
    <property type="entry name" value="HTH_IclR"/>
    <property type="match status" value="1"/>
</dbReference>
<dbReference type="InterPro" id="IPR005471">
    <property type="entry name" value="Tscrpt_reg_IclR_N"/>
</dbReference>
<dbReference type="Gene3D" id="3.30.450.40">
    <property type="match status" value="1"/>
</dbReference>
<accession>S2KEI7</accession>
<evidence type="ECO:0000256" key="5">
    <source>
        <dbReference type="ARBA" id="ARBA00042627"/>
    </source>
</evidence>
<keyword evidence="2" id="KW-0238">DNA-binding</keyword>
<evidence type="ECO:0000256" key="3">
    <source>
        <dbReference type="ARBA" id="ARBA00023163"/>
    </source>
</evidence>
<dbReference type="OrthoDB" id="9807558at2"/>
<dbReference type="Gene3D" id="1.10.10.10">
    <property type="entry name" value="Winged helix-like DNA-binding domain superfamily/Winged helix DNA-binding domain"/>
    <property type="match status" value="1"/>
</dbReference>
<feature type="domain" description="IclR-ED" evidence="7">
    <location>
        <begin position="79"/>
        <end position="260"/>
    </location>
</feature>
<dbReference type="EMBL" id="ASTJ01000040">
    <property type="protein sequence ID" value="EPC00602.1"/>
    <property type="molecule type" value="Genomic_DNA"/>
</dbReference>
<dbReference type="GO" id="GO:0003677">
    <property type="term" value="F:DNA binding"/>
    <property type="evidence" value="ECO:0007669"/>
    <property type="project" value="UniProtKB-KW"/>
</dbReference>
<organism evidence="8 9">
    <name type="scientific">Litchfieldella anticariensis (strain DSM 16096 / CECT 5854 / CIP 108499 / LMG 22089 / FP35)</name>
    <name type="common">Halomonas anticariensis</name>
    <dbReference type="NCBI Taxonomy" id="1121939"/>
    <lineage>
        <taxon>Bacteria</taxon>
        <taxon>Pseudomonadati</taxon>
        <taxon>Pseudomonadota</taxon>
        <taxon>Gammaproteobacteria</taxon>
        <taxon>Oceanospirillales</taxon>
        <taxon>Halomonadaceae</taxon>
        <taxon>Litchfieldella</taxon>
    </lineage>
</organism>
<dbReference type="RefSeq" id="WP_016418591.1">
    <property type="nucleotide sequence ID" value="NZ_AUAB01000035.1"/>
</dbReference>
<dbReference type="PANTHER" id="PTHR30136:SF24">
    <property type="entry name" value="HTH-TYPE TRANSCRIPTIONAL REPRESSOR ALLR"/>
    <property type="match status" value="1"/>
</dbReference>
<keyword evidence="3" id="KW-0804">Transcription</keyword>
<dbReference type="Proteomes" id="UP000014463">
    <property type="component" value="Unassembled WGS sequence"/>
</dbReference>
<dbReference type="InterPro" id="IPR036388">
    <property type="entry name" value="WH-like_DNA-bd_sf"/>
</dbReference>
<keyword evidence="1" id="KW-0805">Transcription regulation</keyword>
<evidence type="ECO:0000259" key="6">
    <source>
        <dbReference type="PROSITE" id="PS51077"/>
    </source>
</evidence>